<dbReference type="EMBL" id="LR798228">
    <property type="protein sequence ID" value="CAB5207028.1"/>
    <property type="molecule type" value="Genomic_DNA"/>
</dbReference>
<evidence type="ECO:0000313" key="3">
    <source>
        <dbReference type="EMBL" id="CAB4202754.1"/>
    </source>
</evidence>
<protein>
    <submittedName>
        <fullName evidence="1">Uncharacterized protein</fullName>
    </submittedName>
</protein>
<dbReference type="EMBL" id="LR796260">
    <property type="protein sequence ID" value="CAB4132383.1"/>
    <property type="molecule type" value="Genomic_DNA"/>
</dbReference>
<accession>A0A6J5L5M3</accession>
<organism evidence="1">
    <name type="scientific">uncultured Caudovirales phage</name>
    <dbReference type="NCBI Taxonomy" id="2100421"/>
    <lineage>
        <taxon>Viruses</taxon>
        <taxon>Duplodnaviria</taxon>
        <taxon>Heunggongvirae</taxon>
        <taxon>Uroviricota</taxon>
        <taxon>Caudoviricetes</taxon>
        <taxon>Peduoviridae</taxon>
        <taxon>Maltschvirus</taxon>
        <taxon>Maltschvirus maltsch</taxon>
    </lineage>
</organism>
<evidence type="ECO:0000313" key="1">
    <source>
        <dbReference type="EMBL" id="CAB4127179.1"/>
    </source>
</evidence>
<evidence type="ECO:0000313" key="4">
    <source>
        <dbReference type="EMBL" id="CAB5207028.1"/>
    </source>
</evidence>
<reference evidence="1" key="1">
    <citation type="submission" date="2020-04" db="EMBL/GenBank/DDBJ databases">
        <authorList>
            <person name="Chiriac C."/>
            <person name="Salcher M."/>
            <person name="Ghai R."/>
            <person name="Kavagutti S V."/>
        </authorList>
    </citation>
    <scope>NUCLEOTIDE SEQUENCE</scope>
</reference>
<dbReference type="EMBL" id="LR796198">
    <property type="protein sequence ID" value="CAB4127179.1"/>
    <property type="molecule type" value="Genomic_DNA"/>
</dbReference>
<sequence length="96" mass="10852">MLVFVLRVTTRNVDMSEVCIRCLGEGSYLGNGMIRVDCNLCNGDDDYEPEIKAPSLDKINRNSKSYQKAIKDIMAVNPDITRKEAIQMFDEAYIKG</sequence>
<proteinExistence type="predicted"/>
<dbReference type="EMBL" id="LR797327">
    <property type="protein sequence ID" value="CAB4202754.1"/>
    <property type="molecule type" value="Genomic_DNA"/>
</dbReference>
<evidence type="ECO:0000313" key="2">
    <source>
        <dbReference type="EMBL" id="CAB4132383.1"/>
    </source>
</evidence>
<name>A0A6J5L5M3_9CAUD</name>
<gene>
    <name evidence="3" type="ORF">UFOVP1363_31</name>
    <name evidence="4" type="ORF">UFOVP179_5</name>
    <name evidence="2" type="ORF">UFOVP260_14</name>
    <name evidence="1" type="ORF">UFOVP85_48</name>
</gene>